<dbReference type="Pfam" id="PF11999">
    <property type="entry name" value="Ice_binding"/>
    <property type="match status" value="1"/>
</dbReference>
<keyword evidence="6" id="KW-1185">Reference proteome</keyword>
<gene>
    <name evidence="5" type="ORF">Cch01nite_00090</name>
</gene>
<comment type="similarity">
    <text evidence="1">Belongs to the ice-binding protein family.</text>
</comment>
<organism evidence="5 6">
    <name type="scientific">Cellulomonas chitinilytica</name>
    <dbReference type="NCBI Taxonomy" id="398759"/>
    <lineage>
        <taxon>Bacteria</taxon>
        <taxon>Bacillati</taxon>
        <taxon>Actinomycetota</taxon>
        <taxon>Actinomycetes</taxon>
        <taxon>Micrococcales</taxon>
        <taxon>Cellulomonadaceae</taxon>
        <taxon>Cellulomonas</taxon>
    </lineage>
</organism>
<proteinExistence type="inferred from homology"/>
<feature type="transmembrane region" description="Helical" evidence="4">
    <location>
        <begin position="174"/>
        <end position="195"/>
    </location>
</feature>
<sequence length="460" mass="47417">MTRTGVCEPAATQAGSTRPEARPDARPAVLSRDGWAAFVLGTLSRCYLSFVVALTVIAALPLAFGFRGSVVQTGSMEPHISPGDLVLSTPLPQDSPIPLGGVVEFWGPAAGGGQHRVVHRIVAPGRTPQEWITKGDANDDADSTALTRDKITGQGRLLVRWVGLPSMWLAGHQYVPLVSWLAGTGAAVWLAAWSWPRDDERRRPAPGRRREHLKPAVAVSVVAVSVAGLVLNASPASSAAFTARTSNVHNTFAAGTWSTLSLGRATSYAILACTRIANAEVLGIGSSITGSIGVSPGTGVTGFWPWDVTGSTDKNTAGAVNARTDALKLYGDLNALAATGTAPSTLTGTVTPGVLRRSGPVTVSGTVTFDAGGDPSRTFVVSGSSLTFAPGATVALKRGAAPDKIFFVSGSTVTAGDGSQLRGVLLANGDVTINRDSTLQGRAISLQGAVTLTRVQVTQP</sequence>
<dbReference type="SUPFAM" id="SSF51306">
    <property type="entry name" value="LexA/Signal peptidase"/>
    <property type="match status" value="1"/>
</dbReference>
<feature type="region of interest" description="Disordered" evidence="3">
    <location>
        <begin position="1"/>
        <end position="25"/>
    </location>
</feature>
<comment type="caution">
    <text evidence="5">The sequence shown here is derived from an EMBL/GenBank/DDBJ whole genome shotgun (WGS) entry which is preliminary data.</text>
</comment>
<dbReference type="GO" id="GO:0004252">
    <property type="term" value="F:serine-type endopeptidase activity"/>
    <property type="evidence" value="ECO:0007669"/>
    <property type="project" value="InterPro"/>
</dbReference>
<keyword evidence="4" id="KW-1133">Transmembrane helix</keyword>
<dbReference type="AlphaFoldDB" id="A0A919NYC4"/>
<evidence type="ECO:0000313" key="5">
    <source>
        <dbReference type="EMBL" id="GIG19285.1"/>
    </source>
</evidence>
<protein>
    <recommendedName>
        <fullName evidence="7">Signal peptidase I</fullName>
    </recommendedName>
</protein>
<feature type="transmembrane region" description="Helical" evidence="4">
    <location>
        <begin position="216"/>
        <end position="234"/>
    </location>
</feature>
<name>A0A919NYC4_9CELL</name>
<dbReference type="CDD" id="cd06530">
    <property type="entry name" value="S26_SPase_I"/>
    <property type="match status" value="1"/>
</dbReference>
<accession>A0A919NYC4</accession>
<keyword evidence="4" id="KW-0472">Membrane</keyword>
<dbReference type="InterPro" id="IPR021884">
    <property type="entry name" value="Ice-bd_prot"/>
</dbReference>
<dbReference type="EMBL" id="BONK01000001">
    <property type="protein sequence ID" value="GIG19285.1"/>
    <property type="molecule type" value="Genomic_DNA"/>
</dbReference>
<keyword evidence="4" id="KW-0812">Transmembrane</keyword>
<evidence type="ECO:0000313" key="6">
    <source>
        <dbReference type="Proteomes" id="UP000632740"/>
    </source>
</evidence>
<evidence type="ECO:0000256" key="3">
    <source>
        <dbReference type="SAM" id="MobiDB-lite"/>
    </source>
</evidence>
<reference evidence="5" key="1">
    <citation type="submission" date="2021-01" db="EMBL/GenBank/DDBJ databases">
        <title>Whole genome shotgun sequence of Cellulomonas chitinilytica NBRC 110799.</title>
        <authorList>
            <person name="Komaki H."/>
            <person name="Tamura T."/>
        </authorList>
    </citation>
    <scope>NUCLEOTIDE SEQUENCE</scope>
    <source>
        <strain evidence="5">NBRC 110799</strain>
    </source>
</reference>
<dbReference type="Proteomes" id="UP000632740">
    <property type="component" value="Unassembled WGS sequence"/>
</dbReference>
<keyword evidence="2" id="KW-0732">Signal</keyword>
<dbReference type="InterPro" id="IPR036286">
    <property type="entry name" value="LexA/Signal_pep-like_sf"/>
</dbReference>
<dbReference type="GO" id="GO:0006465">
    <property type="term" value="P:signal peptide processing"/>
    <property type="evidence" value="ECO:0007669"/>
    <property type="project" value="InterPro"/>
</dbReference>
<evidence type="ECO:0008006" key="7">
    <source>
        <dbReference type="Google" id="ProtNLM"/>
    </source>
</evidence>
<evidence type="ECO:0000256" key="2">
    <source>
        <dbReference type="ARBA" id="ARBA00022729"/>
    </source>
</evidence>
<evidence type="ECO:0000256" key="1">
    <source>
        <dbReference type="ARBA" id="ARBA00005445"/>
    </source>
</evidence>
<dbReference type="InterPro" id="IPR019533">
    <property type="entry name" value="Peptidase_S26"/>
</dbReference>
<evidence type="ECO:0000256" key="4">
    <source>
        <dbReference type="SAM" id="Phobius"/>
    </source>
</evidence>
<feature type="transmembrane region" description="Helical" evidence="4">
    <location>
        <begin position="46"/>
        <end position="66"/>
    </location>
</feature>